<comment type="caution">
    <text evidence="2">The sequence shown here is derived from an EMBL/GenBank/DDBJ whole genome shotgun (WGS) entry which is preliminary data.</text>
</comment>
<keyword evidence="1" id="KW-1133">Transmembrane helix</keyword>
<feature type="transmembrane region" description="Helical" evidence="1">
    <location>
        <begin position="116"/>
        <end position="138"/>
    </location>
</feature>
<dbReference type="Proteomes" id="UP001595880">
    <property type="component" value="Unassembled WGS sequence"/>
</dbReference>
<sequence length="224" mass="26278">MFGLLKREMLMMKKNYILIFGMMCSMILVFYFREITMTEYVYNNLLSLNIVIMPVVLLLSLYKETLEHSLFTYHKRTIPVKVHIKVWLSISVSVMYTTLLLILTILLDISVTDFTIMIKVMLYAILFTVLVLFGWSIYQVLKDKFSSFVSSIVILLSVCILFIFRETFLTFVQYVRELWVVILQVHRDSEGVIIQTDTISISYIIGLIILIGLFYIFSIQILKK</sequence>
<protein>
    <recommendedName>
        <fullName evidence="4">ABC transporter permease</fullName>
    </recommendedName>
</protein>
<keyword evidence="1" id="KW-0472">Membrane</keyword>
<evidence type="ECO:0000313" key="3">
    <source>
        <dbReference type="Proteomes" id="UP001595880"/>
    </source>
</evidence>
<dbReference type="EMBL" id="JBHSDV010000001">
    <property type="protein sequence ID" value="MFC4387200.1"/>
    <property type="molecule type" value="Genomic_DNA"/>
</dbReference>
<feature type="transmembrane region" description="Helical" evidence="1">
    <location>
        <begin position="45"/>
        <end position="63"/>
    </location>
</feature>
<feature type="transmembrane region" description="Helical" evidence="1">
    <location>
        <begin position="145"/>
        <end position="164"/>
    </location>
</feature>
<organism evidence="2 3">
    <name type="scientific">Gracilibacillus marinus</name>
    <dbReference type="NCBI Taxonomy" id="630535"/>
    <lineage>
        <taxon>Bacteria</taxon>
        <taxon>Bacillati</taxon>
        <taxon>Bacillota</taxon>
        <taxon>Bacilli</taxon>
        <taxon>Bacillales</taxon>
        <taxon>Bacillaceae</taxon>
        <taxon>Gracilibacillus</taxon>
    </lineage>
</organism>
<evidence type="ECO:0008006" key="4">
    <source>
        <dbReference type="Google" id="ProtNLM"/>
    </source>
</evidence>
<dbReference type="RefSeq" id="WP_390196681.1">
    <property type="nucleotide sequence ID" value="NZ_JBHSDV010000001.1"/>
</dbReference>
<keyword evidence="1" id="KW-0812">Transmembrane</keyword>
<reference evidence="3" key="1">
    <citation type="journal article" date="2019" name="Int. J. Syst. Evol. Microbiol.">
        <title>The Global Catalogue of Microorganisms (GCM) 10K type strain sequencing project: providing services to taxonomists for standard genome sequencing and annotation.</title>
        <authorList>
            <consortium name="The Broad Institute Genomics Platform"/>
            <consortium name="The Broad Institute Genome Sequencing Center for Infectious Disease"/>
            <person name="Wu L."/>
            <person name="Ma J."/>
        </authorList>
    </citation>
    <scope>NUCLEOTIDE SEQUENCE [LARGE SCALE GENOMIC DNA]</scope>
    <source>
        <strain evidence="3">KACC 14058</strain>
    </source>
</reference>
<evidence type="ECO:0000313" key="2">
    <source>
        <dbReference type="EMBL" id="MFC4387200.1"/>
    </source>
</evidence>
<accession>A0ABV8VUI2</accession>
<keyword evidence="3" id="KW-1185">Reference proteome</keyword>
<feature type="transmembrane region" description="Helical" evidence="1">
    <location>
        <begin position="84"/>
        <end position="110"/>
    </location>
</feature>
<proteinExistence type="predicted"/>
<evidence type="ECO:0000256" key="1">
    <source>
        <dbReference type="SAM" id="Phobius"/>
    </source>
</evidence>
<name>A0ABV8VUI2_9BACI</name>
<gene>
    <name evidence="2" type="ORF">ACFOZ1_05185</name>
</gene>
<feature type="transmembrane region" description="Helical" evidence="1">
    <location>
        <begin position="201"/>
        <end position="222"/>
    </location>
</feature>
<feature type="transmembrane region" description="Helical" evidence="1">
    <location>
        <begin position="16"/>
        <end position="33"/>
    </location>
</feature>